<evidence type="ECO:0000313" key="2">
    <source>
        <dbReference type="Proteomes" id="UP001208649"/>
    </source>
</evidence>
<dbReference type="Proteomes" id="UP001208649">
    <property type="component" value="Unassembled WGS sequence"/>
</dbReference>
<dbReference type="EMBL" id="JAOTEM010000001">
    <property type="protein sequence ID" value="MCU7616910.1"/>
    <property type="molecule type" value="Genomic_DNA"/>
</dbReference>
<name>A0ABT2W8B2_9FLAO</name>
<dbReference type="RefSeq" id="WP_263002332.1">
    <property type="nucleotide sequence ID" value="NZ_JAOTEM010000001.1"/>
</dbReference>
<sequence length="238" mass="27393">MRIIFIILLFGICSVNAQNKLMYYPRLNDTYLSSKDRDYNEFIYAKKNLVAELSKISQKTFYSNYMISTSAGGHGSFTSLELVPLIQTYENFFVQGFTLKLLGDKEIHIPLTYTEGFNENQDGEISEMKSNLELSKADKIALFIPLHLLNATAGNGEYNGEFYFESIETVIKRENYASFTVDGKFSKEFYLKNRQINSLKIKTLIFEFKDNQLFVKAIYSTADESKSENIIFTTPFTL</sequence>
<comment type="caution">
    <text evidence="1">The sequence shown here is derived from an EMBL/GenBank/DDBJ whole genome shotgun (WGS) entry which is preliminary data.</text>
</comment>
<reference evidence="2" key="1">
    <citation type="submission" date="2023-07" db="EMBL/GenBank/DDBJ databases">
        <title>Chryseobacterium sp. strain PBS4-4 Genome sequencing and assembly.</title>
        <authorList>
            <person name="Jung Y."/>
        </authorList>
    </citation>
    <scope>NUCLEOTIDE SEQUENCE [LARGE SCALE GENOMIC DNA]</scope>
    <source>
        <strain evidence="2">PBS4-4</strain>
    </source>
</reference>
<organism evidence="1 2">
    <name type="scientific">Chryseobacterium edaphi</name>
    <dbReference type="NCBI Taxonomy" id="2976532"/>
    <lineage>
        <taxon>Bacteria</taxon>
        <taxon>Pseudomonadati</taxon>
        <taxon>Bacteroidota</taxon>
        <taxon>Flavobacteriia</taxon>
        <taxon>Flavobacteriales</taxon>
        <taxon>Weeksellaceae</taxon>
        <taxon>Chryseobacterium group</taxon>
        <taxon>Chryseobacterium</taxon>
    </lineage>
</organism>
<protein>
    <submittedName>
        <fullName evidence="1">Uncharacterized protein</fullName>
    </submittedName>
</protein>
<proteinExistence type="predicted"/>
<gene>
    <name evidence="1" type="ORF">NZ698_06855</name>
</gene>
<accession>A0ABT2W8B2</accession>
<keyword evidence="2" id="KW-1185">Reference proteome</keyword>
<evidence type="ECO:0000313" key="1">
    <source>
        <dbReference type="EMBL" id="MCU7616910.1"/>
    </source>
</evidence>